<dbReference type="Proteomes" id="UP001459277">
    <property type="component" value="Unassembled WGS sequence"/>
</dbReference>
<reference evidence="1 2" key="1">
    <citation type="submission" date="2024-01" db="EMBL/GenBank/DDBJ databases">
        <title>A telomere-to-telomere, gap-free genome of sweet tea (Lithocarpus litseifolius).</title>
        <authorList>
            <person name="Zhou J."/>
        </authorList>
    </citation>
    <scope>NUCLEOTIDE SEQUENCE [LARGE SCALE GENOMIC DNA]</scope>
    <source>
        <strain evidence="1">Zhou-2022a</strain>
        <tissue evidence="1">Leaf</tissue>
    </source>
</reference>
<keyword evidence="2" id="KW-1185">Reference proteome</keyword>
<accession>A0AAW2DD74</accession>
<sequence length="143" mass="16634">MEDLTRDWKKLSLTKKEGDKLDLSKNKKTQVFVLAAKFFMRRSLNVEVVAKAFRPLWRTRRAFEIHNLPYSLLTAKVAVRLGESLGVVTMPKDLTEMRGGNFMRVRVTIDILEPLCKGRCVDFDDDNEGWVSFQCERLPNMCY</sequence>
<dbReference type="AlphaFoldDB" id="A0AAW2DD74"/>
<name>A0AAW2DD74_9ROSI</name>
<evidence type="ECO:0000313" key="1">
    <source>
        <dbReference type="EMBL" id="KAL0008351.1"/>
    </source>
</evidence>
<proteinExistence type="predicted"/>
<gene>
    <name evidence="1" type="ORF">SO802_009853</name>
</gene>
<evidence type="ECO:0000313" key="2">
    <source>
        <dbReference type="Proteomes" id="UP001459277"/>
    </source>
</evidence>
<organism evidence="1 2">
    <name type="scientific">Lithocarpus litseifolius</name>
    <dbReference type="NCBI Taxonomy" id="425828"/>
    <lineage>
        <taxon>Eukaryota</taxon>
        <taxon>Viridiplantae</taxon>
        <taxon>Streptophyta</taxon>
        <taxon>Embryophyta</taxon>
        <taxon>Tracheophyta</taxon>
        <taxon>Spermatophyta</taxon>
        <taxon>Magnoliopsida</taxon>
        <taxon>eudicotyledons</taxon>
        <taxon>Gunneridae</taxon>
        <taxon>Pentapetalae</taxon>
        <taxon>rosids</taxon>
        <taxon>fabids</taxon>
        <taxon>Fagales</taxon>
        <taxon>Fagaceae</taxon>
        <taxon>Lithocarpus</taxon>
    </lineage>
</organism>
<comment type="caution">
    <text evidence="1">The sequence shown here is derived from an EMBL/GenBank/DDBJ whole genome shotgun (WGS) entry which is preliminary data.</text>
</comment>
<protein>
    <submittedName>
        <fullName evidence="1">Uncharacterized protein</fullName>
    </submittedName>
</protein>
<dbReference type="EMBL" id="JAZDWU010000003">
    <property type="protein sequence ID" value="KAL0008351.1"/>
    <property type="molecule type" value="Genomic_DNA"/>
</dbReference>